<reference evidence="1" key="1">
    <citation type="submission" date="2017-05" db="EMBL/GenBank/DDBJ databases">
        <authorList>
            <person name="Varghese N."/>
            <person name="Submissions S."/>
        </authorList>
    </citation>
    <scope>NUCLEOTIDE SEQUENCE</scope>
    <source>
        <strain evidence="1">DSM 45262</strain>
    </source>
</reference>
<name>A0AA45WJC6_9BACL</name>
<evidence type="ECO:0000313" key="2">
    <source>
        <dbReference type="Proteomes" id="UP001157946"/>
    </source>
</evidence>
<dbReference type="EMBL" id="FXTU01000001">
    <property type="protein sequence ID" value="SMP02638.1"/>
    <property type="molecule type" value="Genomic_DNA"/>
</dbReference>
<organism evidence="1 2">
    <name type="scientific">Laceyella tengchongensis</name>
    <dbReference type="NCBI Taxonomy" id="574699"/>
    <lineage>
        <taxon>Bacteria</taxon>
        <taxon>Bacillati</taxon>
        <taxon>Bacillota</taxon>
        <taxon>Bacilli</taxon>
        <taxon>Bacillales</taxon>
        <taxon>Thermoactinomycetaceae</taxon>
        <taxon>Laceyella</taxon>
    </lineage>
</organism>
<gene>
    <name evidence="1" type="ORF">SAMN06265361_101366</name>
</gene>
<sequence>MDLLDFYPDMLHDEEMGEWEELEAMLEEEANIDQYQNWFCRQNPWHPSCRRDRRRFCRENPWHPSCRRDRRDSRRFCRENPWHPSCRRDRRRFCRENPWHPSCRWR</sequence>
<evidence type="ECO:0000313" key="1">
    <source>
        <dbReference type="EMBL" id="SMP02638.1"/>
    </source>
</evidence>
<keyword evidence="2" id="KW-1185">Reference proteome</keyword>
<dbReference type="AlphaFoldDB" id="A0AA45WJC6"/>
<comment type="caution">
    <text evidence="1">The sequence shown here is derived from an EMBL/GenBank/DDBJ whole genome shotgun (WGS) entry which is preliminary data.</text>
</comment>
<protein>
    <submittedName>
        <fullName evidence="1">Uncharacterized protein</fullName>
    </submittedName>
</protein>
<accession>A0AA45WJC6</accession>
<dbReference type="Proteomes" id="UP001157946">
    <property type="component" value="Unassembled WGS sequence"/>
</dbReference>
<proteinExistence type="predicted"/>